<dbReference type="EMBL" id="AVOT02032750">
    <property type="protein sequence ID" value="MBW0526551.1"/>
    <property type="molecule type" value="Genomic_DNA"/>
</dbReference>
<dbReference type="Gene3D" id="3.30.1050.10">
    <property type="entry name" value="SCP2 sterol-binding domain"/>
    <property type="match status" value="1"/>
</dbReference>
<dbReference type="OrthoDB" id="10265837at2759"/>
<dbReference type="FunFam" id="3.30.1050.10:FF:000001">
    <property type="entry name" value="Putative Non-specific lipid-transfer protein"/>
    <property type="match status" value="1"/>
</dbReference>
<evidence type="ECO:0000259" key="1">
    <source>
        <dbReference type="Pfam" id="PF02036"/>
    </source>
</evidence>
<organism evidence="2 3">
    <name type="scientific">Austropuccinia psidii MF-1</name>
    <dbReference type="NCBI Taxonomy" id="1389203"/>
    <lineage>
        <taxon>Eukaryota</taxon>
        <taxon>Fungi</taxon>
        <taxon>Dikarya</taxon>
        <taxon>Basidiomycota</taxon>
        <taxon>Pucciniomycotina</taxon>
        <taxon>Pucciniomycetes</taxon>
        <taxon>Pucciniales</taxon>
        <taxon>Sphaerophragmiaceae</taxon>
        <taxon>Austropuccinia</taxon>
    </lineage>
</organism>
<accession>A0A9Q3EXA5</accession>
<evidence type="ECO:0000313" key="3">
    <source>
        <dbReference type="Proteomes" id="UP000765509"/>
    </source>
</evidence>
<dbReference type="GO" id="GO:0005829">
    <property type="term" value="C:cytosol"/>
    <property type="evidence" value="ECO:0007669"/>
    <property type="project" value="TreeGrafter"/>
</dbReference>
<dbReference type="SUPFAM" id="SSF55718">
    <property type="entry name" value="SCP-like"/>
    <property type="match status" value="1"/>
</dbReference>
<dbReference type="PANTHER" id="PTHR10094:SF28">
    <property type="entry name" value="SCP2 DOMAIN-CONTAINING PROTEIN"/>
    <property type="match status" value="1"/>
</dbReference>
<feature type="domain" description="SCP2" evidence="1">
    <location>
        <begin position="80"/>
        <end position="175"/>
    </location>
</feature>
<dbReference type="Proteomes" id="UP000765509">
    <property type="component" value="Unassembled WGS sequence"/>
</dbReference>
<gene>
    <name evidence="2" type="ORF">O181_066266</name>
</gene>
<sequence length="181" mass="19494">MNALLMTSHHVEASETPAYSPMPRLYGTQASTRSLGSHFLTRSFLLAIQNFIMSSSPLAIDGLKSSAVIESVASRVSKMSEAEKKAQMKKINGVFQLNVKGSNGKEGQWTIDFKKEGKVYLGPAKPKADVTIALSDDVLQSVADGKLGSQKAFMSGQLKVKGNVMLATKLDMLLKASKSKL</sequence>
<reference evidence="2" key="1">
    <citation type="submission" date="2021-03" db="EMBL/GenBank/DDBJ databases">
        <title>Draft genome sequence of rust myrtle Austropuccinia psidii MF-1, a brazilian biotype.</title>
        <authorList>
            <person name="Quecine M.C."/>
            <person name="Pachon D.M.R."/>
            <person name="Bonatelli M.L."/>
            <person name="Correr F.H."/>
            <person name="Franceschini L.M."/>
            <person name="Leite T.F."/>
            <person name="Margarido G.R.A."/>
            <person name="Almeida C.A."/>
            <person name="Ferrarezi J.A."/>
            <person name="Labate C.A."/>
        </authorList>
    </citation>
    <scope>NUCLEOTIDE SEQUENCE</scope>
    <source>
        <strain evidence="2">MF-1</strain>
    </source>
</reference>
<evidence type="ECO:0000313" key="2">
    <source>
        <dbReference type="EMBL" id="MBW0526551.1"/>
    </source>
</evidence>
<dbReference type="InterPro" id="IPR003033">
    <property type="entry name" value="SCP2_sterol-bd_dom"/>
</dbReference>
<dbReference type="InterPro" id="IPR036527">
    <property type="entry name" value="SCP2_sterol-bd_dom_sf"/>
</dbReference>
<comment type="caution">
    <text evidence="2">The sequence shown here is derived from an EMBL/GenBank/DDBJ whole genome shotgun (WGS) entry which is preliminary data.</text>
</comment>
<dbReference type="PANTHER" id="PTHR10094">
    <property type="entry name" value="STEROL CARRIER PROTEIN 2 SCP-2 FAMILY PROTEIN"/>
    <property type="match status" value="1"/>
</dbReference>
<keyword evidence="3" id="KW-1185">Reference proteome</keyword>
<dbReference type="AlphaFoldDB" id="A0A9Q3EXA5"/>
<protein>
    <recommendedName>
        <fullName evidence="1">SCP2 domain-containing protein</fullName>
    </recommendedName>
</protein>
<dbReference type="Pfam" id="PF02036">
    <property type="entry name" value="SCP2"/>
    <property type="match status" value="1"/>
</dbReference>
<name>A0A9Q3EXA5_9BASI</name>
<proteinExistence type="predicted"/>